<dbReference type="EMBL" id="KB468053">
    <property type="protein sequence ID" value="PCH40575.1"/>
    <property type="molecule type" value="Genomic_DNA"/>
</dbReference>
<keyword evidence="7" id="KW-1185">Reference proteome</keyword>
<name>A0A2H3JGA6_WOLCO</name>
<dbReference type="InterPro" id="IPR052035">
    <property type="entry name" value="ZnF_BED_domain_contain"/>
</dbReference>
<dbReference type="SUPFAM" id="SSF53098">
    <property type="entry name" value="Ribonuclease H-like"/>
    <property type="match status" value="1"/>
</dbReference>
<dbReference type="PANTHER" id="PTHR46481">
    <property type="entry name" value="ZINC FINGER BED DOMAIN-CONTAINING PROTEIN 4"/>
    <property type="match status" value="1"/>
</dbReference>
<evidence type="ECO:0008006" key="8">
    <source>
        <dbReference type="Google" id="ProtNLM"/>
    </source>
</evidence>
<reference evidence="6 7" key="1">
    <citation type="journal article" date="2012" name="Science">
        <title>The Paleozoic origin of enzymatic lignin decomposition reconstructed from 31 fungal genomes.</title>
        <authorList>
            <person name="Floudas D."/>
            <person name="Binder M."/>
            <person name="Riley R."/>
            <person name="Barry K."/>
            <person name="Blanchette R.A."/>
            <person name="Henrissat B."/>
            <person name="Martinez A.T."/>
            <person name="Otillar R."/>
            <person name="Spatafora J.W."/>
            <person name="Yadav J.S."/>
            <person name="Aerts A."/>
            <person name="Benoit I."/>
            <person name="Boyd A."/>
            <person name="Carlson A."/>
            <person name="Copeland A."/>
            <person name="Coutinho P.M."/>
            <person name="de Vries R.P."/>
            <person name="Ferreira P."/>
            <person name="Findley K."/>
            <person name="Foster B."/>
            <person name="Gaskell J."/>
            <person name="Glotzer D."/>
            <person name="Gorecki P."/>
            <person name="Heitman J."/>
            <person name="Hesse C."/>
            <person name="Hori C."/>
            <person name="Igarashi K."/>
            <person name="Jurgens J.A."/>
            <person name="Kallen N."/>
            <person name="Kersten P."/>
            <person name="Kohler A."/>
            <person name="Kuees U."/>
            <person name="Kumar T.K.A."/>
            <person name="Kuo A."/>
            <person name="LaButti K."/>
            <person name="Larrondo L.F."/>
            <person name="Lindquist E."/>
            <person name="Ling A."/>
            <person name="Lombard V."/>
            <person name="Lucas S."/>
            <person name="Lundell T."/>
            <person name="Martin R."/>
            <person name="McLaughlin D.J."/>
            <person name="Morgenstern I."/>
            <person name="Morin E."/>
            <person name="Murat C."/>
            <person name="Nagy L.G."/>
            <person name="Nolan M."/>
            <person name="Ohm R.A."/>
            <person name="Patyshakuliyeva A."/>
            <person name="Rokas A."/>
            <person name="Ruiz-Duenas F.J."/>
            <person name="Sabat G."/>
            <person name="Salamov A."/>
            <person name="Samejima M."/>
            <person name="Schmutz J."/>
            <person name="Slot J.C."/>
            <person name="St John F."/>
            <person name="Stenlid J."/>
            <person name="Sun H."/>
            <person name="Sun S."/>
            <person name="Syed K."/>
            <person name="Tsang A."/>
            <person name="Wiebenga A."/>
            <person name="Young D."/>
            <person name="Pisabarro A."/>
            <person name="Eastwood D.C."/>
            <person name="Martin F."/>
            <person name="Cullen D."/>
            <person name="Grigoriev I.V."/>
            <person name="Hibbett D.S."/>
        </authorList>
    </citation>
    <scope>NUCLEOTIDE SEQUENCE [LARGE SCALE GENOMIC DNA]</scope>
    <source>
        <strain evidence="6 7">MD-104</strain>
    </source>
</reference>
<dbReference type="PANTHER" id="PTHR46481:SF10">
    <property type="entry name" value="ZINC FINGER BED DOMAIN-CONTAINING PROTEIN 39"/>
    <property type="match status" value="1"/>
</dbReference>
<sequence length="208" mass="24171">MQHSDFHRCFLHVVNLVCQAVIKAITNIDYSQRDAPEFALNHDPVAHVRSLVRVCRASSLRRQYFAKVVTTLKQMNLQLLHDVDTWWSSTLLMIECALMLREAIDKFIQHEDFAELKQYHLSHADWTALEYFKGILEIPHAFQHKLAAEQIPTICNTIPAFEALMRCWCQHKELHPLTALIVDQGLTKLSEYHQHALRVNAYMLAISK</sequence>
<dbReference type="AlphaFoldDB" id="A0A2H3JGA6"/>
<dbReference type="OrthoDB" id="2799924at2759"/>
<proteinExistence type="predicted"/>
<organism evidence="6 7">
    <name type="scientific">Wolfiporia cocos (strain MD-104)</name>
    <name type="common">Brown rot fungus</name>
    <dbReference type="NCBI Taxonomy" id="742152"/>
    <lineage>
        <taxon>Eukaryota</taxon>
        <taxon>Fungi</taxon>
        <taxon>Dikarya</taxon>
        <taxon>Basidiomycota</taxon>
        <taxon>Agaricomycotina</taxon>
        <taxon>Agaricomycetes</taxon>
        <taxon>Polyporales</taxon>
        <taxon>Phaeolaceae</taxon>
        <taxon>Wolfiporia</taxon>
    </lineage>
</organism>
<dbReference type="Proteomes" id="UP000218811">
    <property type="component" value="Unassembled WGS sequence"/>
</dbReference>
<keyword evidence="3" id="KW-0863">Zinc-finger</keyword>
<keyword evidence="4" id="KW-0862">Zinc</keyword>
<dbReference type="GO" id="GO:0005634">
    <property type="term" value="C:nucleus"/>
    <property type="evidence" value="ECO:0007669"/>
    <property type="project" value="UniProtKB-SubCell"/>
</dbReference>
<dbReference type="STRING" id="742152.A0A2H3JGA6"/>
<evidence type="ECO:0000256" key="3">
    <source>
        <dbReference type="ARBA" id="ARBA00022771"/>
    </source>
</evidence>
<protein>
    <recommendedName>
        <fullName evidence="8">hAT-like transposase RNase-H fold domain-containing protein</fullName>
    </recommendedName>
</protein>
<gene>
    <name evidence="6" type="ORF">WOLCODRAFT_68747</name>
</gene>
<comment type="subcellular location">
    <subcellularLocation>
        <location evidence="1">Nucleus</location>
    </subcellularLocation>
</comment>
<keyword evidence="2" id="KW-0479">Metal-binding</keyword>
<evidence type="ECO:0000256" key="1">
    <source>
        <dbReference type="ARBA" id="ARBA00004123"/>
    </source>
</evidence>
<evidence type="ECO:0000313" key="6">
    <source>
        <dbReference type="EMBL" id="PCH40575.1"/>
    </source>
</evidence>
<accession>A0A2H3JGA6</accession>
<keyword evidence="5" id="KW-0539">Nucleus</keyword>
<evidence type="ECO:0000256" key="5">
    <source>
        <dbReference type="ARBA" id="ARBA00023242"/>
    </source>
</evidence>
<evidence type="ECO:0000256" key="4">
    <source>
        <dbReference type="ARBA" id="ARBA00022833"/>
    </source>
</evidence>
<dbReference type="OMA" id="MIECALM"/>
<dbReference type="GO" id="GO:0008270">
    <property type="term" value="F:zinc ion binding"/>
    <property type="evidence" value="ECO:0007669"/>
    <property type="project" value="UniProtKB-KW"/>
</dbReference>
<evidence type="ECO:0000313" key="7">
    <source>
        <dbReference type="Proteomes" id="UP000218811"/>
    </source>
</evidence>
<evidence type="ECO:0000256" key="2">
    <source>
        <dbReference type="ARBA" id="ARBA00022723"/>
    </source>
</evidence>
<dbReference type="InterPro" id="IPR012337">
    <property type="entry name" value="RNaseH-like_sf"/>
</dbReference>